<dbReference type="EMBL" id="JAIQCV010000007">
    <property type="protein sequence ID" value="KAH1082892.1"/>
    <property type="molecule type" value="Genomic_DNA"/>
</dbReference>
<reference evidence="2 3" key="1">
    <citation type="journal article" date="2021" name="Plant Biotechnol. J.">
        <title>Multi-omics assisted identification of the key and species-specific regulatory components of drought-tolerant mechanisms in Gossypium stocksii.</title>
        <authorList>
            <person name="Yu D."/>
            <person name="Ke L."/>
            <person name="Zhang D."/>
            <person name="Wu Y."/>
            <person name="Sun Y."/>
            <person name="Mei J."/>
            <person name="Sun J."/>
            <person name="Sun Y."/>
        </authorList>
    </citation>
    <scope>NUCLEOTIDE SEQUENCE [LARGE SCALE GENOMIC DNA]</scope>
    <source>
        <strain evidence="3">cv. E1</strain>
        <tissue evidence="2">Leaf</tissue>
    </source>
</reference>
<keyword evidence="3" id="KW-1185">Reference proteome</keyword>
<accession>A0A9D3VI66</accession>
<gene>
    <name evidence="2" type="ORF">J1N35_022653</name>
</gene>
<name>A0A9D3VI66_9ROSI</name>
<feature type="region of interest" description="Disordered" evidence="1">
    <location>
        <begin position="72"/>
        <end position="92"/>
    </location>
</feature>
<evidence type="ECO:0000256" key="1">
    <source>
        <dbReference type="SAM" id="MobiDB-lite"/>
    </source>
</evidence>
<evidence type="ECO:0000313" key="3">
    <source>
        <dbReference type="Proteomes" id="UP000828251"/>
    </source>
</evidence>
<sequence>MDIKALIKNVQQEMDVADSRAWAGSSSRKSLRLERRSFSTRESNDNKLACHTLRKQPVLLKIIPKPLIESANAANLPTSTSAPFPVNSNLNK</sequence>
<proteinExistence type="predicted"/>
<dbReference type="AlphaFoldDB" id="A0A9D3VI66"/>
<comment type="caution">
    <text evidence="2">The sequence shown here is derived from an EMBL/GenBank/DDBJ whole genome shotgun (WGS) entry which is preliminary data.</text>
</comment>
<organism evidence="2 3">
    <name type="scientific">Gossypium stocksii</name>
    <dbReference type="NCBI Taxonomy" id="47602"/>
    <lineage>
        <taxon>Eukaryota</taxon>
        <taxon>Viridiplantae</taxon>
        <taxon>Streptophyta</taxon>
        <taxon>Embryophyta</taxon>
        <taxon>Tracheophyta</taxon>
        <taxon>Spermatophyta</taxon>
        <taxon>Magnoliopsida</taxon>
        <taxon>eudicotyledons</taxon>
        <taxon>Gunneridae</taxon>
        <taxon>Pentapetalae</taxon>
        <taxon>rosids</taxon>
        <taxon>malvids</taxon>
        <taxon>Malvales</taxon>
        <taxon>Malvaceae</taxon>
        <taxon>Malvoideae</taxon>
        <taxon>Gossypium</taxon>
    </lineage>
</organism>
<protein>
    <submittedName>
        <fullName evidence="2">Uncharacterized protein</fullName>
    </submittedName>
</protein>
<dbReference type="Proteomes" id="UP000828251">
    <property type="component" value="Unassembled WGS sequence"/>
</dbReference>
<evidence type="ECO:0000313" key="2">
    <source>
        <dbReference type="EMBL" id="KAH1082892.1"/>
    </source>
</evidence>